<protein>
    <recommendedName>
        <fullName evidence="2">UPF0235 protein HCR_16680</fullName>
    </recommendedName>
</protein>
<dbReference type="Pfam" id="PF02594">
    <property type="entry name" value="DUF167"/>
    <property type="match status" value="1"/>
</dbReference>
<evidence type="ECO:0000313" key="3">
    <source>
        <dbReference type="EMBL" id="BDY13356.1"/>
    </source>
</evidence>
<dbReference type="Proteomes" id="UP001321445">
    <property type="component" value="Chromosome"/>
</dbReference>
<dbReference type="RefSeq" id="WP_286336311.1">
    <property type="nucleotide sequence ID" value="NZ_AP027370.1"/>
</dbReference>
<organism evidence="3 4">
    <name type="scientific">Hydrogenimonas cancrithermarum</name>
    <dbReference type="NCBI Taxonomy" id="2993563"/>
    <lineage>
        <taxon>Bacteria</taxon>
        <taxon>Pseudomonadati</taxon>
        <taxon>Campylobacterota</taxon>
        <taxon>Epsilonproteobacteria</taxon>
        <taxon>Campylobacterales</taxon>
        <taxon>Hydrogenimonadaceae</taxon>
        <taxon>Hydrogenimonas</taxon>
    </lineage>
</organism>
<evidence type="ECO:0000256" key="1">
    <source>
        <dbReference type="ARBA" id="ARBA00010364"/>
    </source>
</evidence>
<dbReference type="InterPro" id="IPR003746">
    <property type="entry name" value="DUF167"/>
</dbReference>
<proteinExistence type="inferred from homology"/>
<dbReference type="InterPro" id="IPR036591">
    <property type="entry name" value="YggU-like_sf"/>
</dbReference>
<sequence length="97" mass="11196">MWYDERDETVDLYIDARPASSRNEVAGIFDDTLKIKIKAPAVEGAANKELVKFLSKRFKIPKSSIHFVSGERSKRKRIRLPKTESVVRFIEEVEAEN</sequence>
<name>A0ABN6WW84_9BACT</name>
<dbReference type="SMART" id="SM01152">
    <property type="entry name" value="DUF167"/>
    <property type="match status" value="1"/>
</dbReference>
<gene>
    <name evidence="3" type="ORF">HCR_16680</name>
</gene>
<dbReference type="PANTHER" id="PTHR13420">
    <property type="entry name" value="UPF0235 PROTEIN C15ORF40"/>
    <property type="match status" value="1"/>
</dbReference>
<dbReference type="HAMAP" id="MF_00634">
    <property type="entry name" value="UPF0235"/>
    <property type="match status" value="1"/>
</dbReference>
<reference evidence="3 4" key="1">
    <citation type="submission" date="2023-03" db="EMBL/GenBank/DDBJ databases">
        <title>Description of Hydrogenimonas sp. ISO32.</title>
        <authorList>
            <person name="Mino S."/>
            <person name="Fukazawa S."/>
            <person name="Sawabe T."/>
        </authorList>
    </citation>
    <scope>NUCLEOTIDE SEQUENCE [LARGE SCALE GENOMIC DNA]</scope>
    <source>
        <strain evidence="3 4">ISO32</strain>
    </source>
</reference>
<dbReference type="PANTHER" id="PTHR13420:SF7">
    <property type="entry name" value="UPF0235 PROTEIN C15ORF40"/>
    <property type="match status" value="1"/>
</dbReference>
<dbReference type="SUPFAM" id="SSF69786">
    <property type="entry name" value="YggU-like"/>
    <property type="match status" value="1"/>
</dbReference>
<dbReference type="Gene3D" id="3.30.1200.10">
    <property type="entry name" value="YggU-like"/>
    <property type="match status" value="1"/>
</dbReference>
<evidence type="ECO:0000256" key="2">
    <source>
        <dbReference type="HAMAP-Rule" id="MF_00634"/>
    </source>
</evidence>
<accession>A0ABN6WW84</accession>
<dbReference type="EMBL" id="AP027370">
    <property type="protein sequence ID" value="BDY13356.1"/>
    <property type="molecule type" value="Genomic_DNA"/>
</dbReference>
<dbReference type="NCBIfam" id="TIGR00251">
    <property type="entry name" value="DUF167 family protein"/>
    <property type="match status" value="1"/>
</dbReference>
<comment type="similarity">
    <text evidence="1 2">Belongs to the UPF0235 family.</text>
</comment>
<keyword evidence="4" id="KW-1185">Reference proteome</keyword>
<evidence type="ECO:0000313" key="4">
    <source>
        <dbReference type="Proteomes" id="UP001321445"/>
    </source>
</evidence>